<keyword evidence="4 5" id="KW-0472">Membrane</keyword>
<dbReference type="EMBL" id="AZDG01000011">
    <property type="protein sequence ID" value="KRK64466.1"/>
    <property type="molecule type" value="Genomic_DNA"/>
</dbReference>
<dbReference type="Pfam" id="PF02361">
    <property type="entry name" value="CbiQ"/>
    <property type="match status" value="1"/>
</dbReference>
<keyword evidence="2 5" id="KW-0812">Transmembrane</keyword>
<reference evidence="6 7" key="1">
    <citation type="journal article" date="2015" name="Genome Announc.">
        <title>Expanding the biotechnology potential of lactobacilli through comparative genomics of 213 strains and associated genera.</title>
        <authorList>
            <person name="Sun Z."/>
            <person name="Harris H.M."/>
            <person name="McCann A."/>
            <person name="Guo C."/>
            <person name="Argimon S."/>
            <person name="Zhang W."/>
            <person name="Yang X."/>
            <person name="Jeffery I.B."/>
            <person name="Cooney J.C."/>
            <person name="Kagawa T.F."/>
            <person name="Liu W."/>
            <person name="Song Y."/>
            <person name="Salvetti E."/>
            <person name="Wrobel A."/>
            <person name="Rasinkangas P."/>
            <person name="Parkhill J."/>
            <person name="Rea M.C."/>
            <person name="O'Sullivan O."/>
            <person name="Ritari J."/>
            <person name="Douillard F.P."/>
            <person name="Paul Ross R."/>
            <person name="Yang R."/>
            <person name="Briner A.E."/>
            <person name="Felis G.E."/>
            <person name="de Vos W.M."/>
            <person name="Barrangou R."/>
            <person name="Klaenhammer T.R."/>
            <person name="Caufield P.W."/>
            <person name="Cui Y."/>
            <person name="Zhang H."/>
            <person name="O'Toole P.W."/>
        </authorList>
    </citation>
    <scope>NUCLEOTIDE SEQUENCE [LARGE SCALE GENOMIC DNA]</scope>
    <source>
        <strain evidence="6 7">DSM 20183</strain>
    </source>
</reference>
<keyword evidence="7" id="KW-1185">Reference proteome</keyword>
<dbReference type="InterPro" id="IPR003339">
    <property type="entry name" value="ABC/ECF_trnsptr_transmembrane"/>
</dbReference>
<feature type="transmembrane region" description="Helical" evidence="5">
    <location>
        <begin position="241"/>
        <end position="262"/>
    </location>
</feature>
<comment type="caution">
    <text evidence="6">The sequence shown here is derived from an EMBL/GenBank/DDBJ whole genome shotgun (WGS) entry which is preliminary data.</text>
</comment>
<evidence type="ECO:0008006" key="8">
    <source>
        <dbReference type="Google" id="ProtNLM"/>
    </source>
</evidence>
<sequence length="325" mass="37297">MDNIFFNCVILKSANKQKGRQKMNKLFFNFRRSTNNLSILFYLLSIILSALLFNDPVVILMIFVALVLMVLYSKKDNSRGYFKFFTIIFVTTIIFNLLINQRGAGIIFQIPFLKVTTESLLNAAILAFSFVNLLMAFYIYDSLTNVKVIFDLLSHKLRNIAIVFILTVKFIPKIIDIFESTSFLIKFRSNHTINNKLQRQLDLLETVLNKSVASFMNMSDILVTKGYGNDRIKQKISNTKIDYILLATSITSMIFNIIMVIQKIGKVDFGSMDVKIAFGNNIILGSVNFILIIIPILIGVFQYICWKWYVSKITASNTPTVKNFR</sequence>
<feature type="transmembrane region" description="Helical" evidence="5">
    <location>
        <begin position="282"/>
        <end position="306"/>
    </location>
</feature>
<evidence type="ECO:0000313" key="7">
    <source>
        <dbReference type="Proteomes" id="UP000050929"/>
    </source>
</evidence>
<organism evidence="6 7">
    <name type="scientific">Companilactobacillus tucceti DSM 20183</name>
    <dbReference type="NCBI Taxonomy" id="1423811"/>
    <lineage>
        <taxon>Bacteria</taxon>
        <taxon>Bacillati</taxon>
        <taxon>Bacillota</taxon>
        <taxon>Bacilli</taxon>
        <taxon>Lactobacillales</taxon>
        <taxon>Lactobacillaceae</taxon>
        <taxon>Companilactobacillus</taxon>
    </lineage>
</organism>
<dbReference type="GO" id="GO:0005886">
    <property type="term" value="C:plasma membrane"/>
    <property type="evidence" value="ECO:0007669"/>
    <property type="project" value="UniProtKB-ARBA"/>
</dbReference>
<accession>A0A0R1J9W0</accession>
<feature type="transmembrane region" description="Helical" evidence="5">
    <location>
        <begin position="120"/>
        <end position="140"/>
    </location>
</feature>
<feature type="transmembrane region" description="Helical" evidence="5">
    <location>
        <begin position="81"/>
        <end position="99"/>
    </location>
</feature>
<evidence type="ECO:0000313" key="6">
    <source>
        <dbReference type="EMBL" id="KRK64466.1"/>
    </source>
</evidence>
<evidence type="ECO:0000256" key="5">
    <source>
        <dbReference type="SAM" id="Phobius"/>
    </source>
</evidence>
<protein>
    <recommendedName>
        <fullName evidence="8">Cobalt transport protein</fullName>
    </recommendedName>
</protein>
<evidence type="ECO:0000256" key="4">
    <source>
        <dbReference type="ARBA" id="ARBA00023136"/>
    </source>
</evidence>
<dbReference type="PATRIC" id="fig|1423811.3.peg.349"/>
<evidence type="ECO:0000256" key="1">
    <source>
        <dbReference type="ARBA" id="ARBA00004141"/>
    </source>
</evidence>
<feature type="transmembrane region" description="Helical" evidence="5">
    <location>
        <begin position="160"/>
        <end position="178"/>
    </location>
</feature>
<feature type="transmembrane region" description="Helical" evidence="5">
    <location>
        <begin position="39"/>
        <end position="69"/>
    </location>
</feature>
<dbReference type="Proteomes" id="UP000050929">
    <property type="component" value="Unassembled WGS sequence"/>
</dbReference>
<gene>
    <name evidence="6" type="ORF">FC72_GL000348</name>
</gene>
<dbReference type="AlphaFoldDB" id="A0A0R1J9W0"/>
<evidence type="ECO:0000256" key="3">
    <source>
        <dbReference type="ARBA" id="ARBA00022989"/>
    </source>
</evidence>
<evidence type="ECO:0000256" key="2">
    <source>
        <dbReference type="ARBA" id="ARBA00022692"/>
    </source>
</evidence>
<proteinExistence type="predicted"/>
<dbReference type="STRING" id="1423811.FC72_GL000348"/>
<name>A0A0R1J9W0_9LACO</name>
<keyword evidence="3 5" id="KW-1133">Transmembrane helix</keyword>
<comment type="subcellular location">
    <subcellularLocation>
        <location evidence="1">Membrane</location>
        <topology evidence="1">Multi-pass membrane protein</topology>
    </subcellularLocation>
</comment>
<dbReference type="CDD" id="cd16914">
    <property type="entry name" value="EcfT"/>
    <property type="match status" value="1"/>
</dbReference>